<organism evidence="3 4">
    <name type="scientific">Thlaspi arvense</name>
    <name type="common">Field penny-cress</name>
    <dbReference type="NCBI Taxonomy" id="13288"/>
    <lineage>
        <taxon>Eukaryota</taxon>
        <taxon>Viridiplantae</taxon>
        <taxon>Streptophyta</taxon>
        <taxon>Embryophyta</taxon>
        <taxon>Tracheophyta</taxon>
        <taxon>Spermatophyta</taxon>
        <taxon>Magnoliopsida</taxon>
        <taxon>eudicotyledons</taxon>
        <taxon>Gunneridae</taxon>
        <taxon>Pentapetalae</taxon>
        <taxon>rosids</taxon>
        <taxon>malvids</taxon>
        <taxon>Brassicales</taxon>
        <taxon>Brassicaceae</taxon>
        <taxon>Thlaspideae</taxon>
        <taxon>Thlaspi</taxon>
    </lineage>
</organism>
<gene>
    <name evidence="3" type="ORF">TAV2_LOCUS8121</name>
</gene>
<dbReference type="EMBL" id="OU466858">
    <property type="protein sequence ID" value="CAH2043439.1"/>
    <property type="molecule type" value="Genomic_DNA"/>
</dbReference>
<dbReference type="PANTHER" id="PTHR33704:SF1">
    <property type="entry name" value="PROTEIN HEAT INTOLERANT 4-RELATED"/>
    <property type="match status" value="1"/>
</dbReference>
<dbReference type="PANTHER" id="PTHR33704">
    <property type="entry name" value="PROTEIN HEAT INTOLERANT 4-RELATED"/>
    <property type="match status" value="1"/>
</dbReference>
<dbReference type="AlphaFoldDB" id="A0AAU9RI01"/>
<evidence type="ECO:0000256" key="2">
    <source>
        <dbReference type="SAM" id="MobiDB-lite"/>
    </source>
</evidence>
<evidence type="ECO:0000256" key="1">
    <source>
        <dbReference type="SAM" id="Coils"/>
    </source>
</evidence>
<keyword evidence="4" id="KW-1185">Reference proteome</keyword>
<feature type="compositionally biased region" description="Polar residues" evidence="2">
    <location>
        <begin position="83"/>
        <end position="110"/>
    </location>
</feature>
<dbReference type="Proteomes" id="UP000836841">
    <property type="component" value="Chromosome 2"/>
</dbReference>
<evidence type="ECO:0000313" key="4">
    <source>
        <dbReference type="Proteomes" id="UP000836841"/>
    </source>
</evidence>
<sequence>MRKGAKKTGGSKAGRKAASTSSASKNDDAVVETQPSQKSQEIEEAPKVESPPAKEAGNEEEMSENQEPEEEQNQEQEEEQAKPDSSTQQEKDPSASQTDETKGASSSQPQADEKKEETETPLRRGKRKRVTKSESEKKEENNPPPRAKRARATKPREPQPVPEYFTEKRSLEDLWKAAFPVGTEWGQVDELYEFKWNFTNLEEALEEGGKLHGKTVYAFGCAECKLALILPQLVTYKNETKTVLVPAVVCIESSIPPSDKIGITSDQIQADEIIPMKDMKMAWVPYIPLEKRDREVDRMNFQIFILGCTQRRSALKHLKEDRVKKFNHCLPYTDNPFKEYESEQGTMVQITFPSEPPVLREYDWENNNLEDFTNDLITDEALLLNKKDEFMEFVKEQCENAKKTKEKAKQDREKAMEGMSEETKEAYKEMKLYKFYPLPSPDTPDLSGIEKSSFINKYFGKAHEVV</sequence>
<proteinExistence type="predicted"/>
<dbReference type="GO" id="GO:1900034">
    <property type="term" value="P:regulation of cellular response to heat"/>
    <property type="evidence" value="ECO:0007669"/>
    <property type="project" value="InterPro"/>
</dbReference>
<feature type="coiled-coil region" evidence="1">
    <location>
        <begin position="391"/>
        <end position="425"/>
    </location>
</feature>
<reference evidence="3 4" key="1">
    <citation type="submission" date="2022-03" db="EMBL/GenBank/DDBJ databases">
        <authorList>
            <person name="Nunn A."/>
            <person name="Chopra R."/>
            <person name="Nunn A."/>
            <person name="Contreras Garrido A."/>
        </authorList>
    </citation>
    <scope>NUCLEOTIDE SEQUENCE [LARGE SCALE GENOMIC DNA]</scope>
</reference>
<protein>
    <submittedName>
        <fullName evidence="3">Uncharacterized protein</fullName>
    </submittedName>
</protein>
<dbReference type="Gene3D" id="6.10.250.2770">
    <property type="match status" value="1"/>
</dbReference>
<keyword evidence="1" id="KW-0175">Coiled coil</keyword>
<name>A0AAU9RI01_THLAR</name>
<feature type="region of interest" description="Disordered" evidence="2">
    <location>
        <begin position="1"/>
        <end position="165"/>
    </location>
</feature>
<dbReference type="InterPro" id="IPR039313">
    <property type="entry name" value="HIT4"/>
</dbReference>
<feature type="compositionally biased region" description="Basic and acidic residues" evidence="2">
    <location>
        <begin position="111"/>
        <end position="122"/>
    </location>
</feature>
<feature type="compositionally biased region" description="Acidic residues" evidence="2">
    <location>
        <begin position="58"/>
        <end position="78"/>
    </location>
</feature>
<feature type="compositionally biased region" description="Basic and acidic residues" evidence="2">
    <location>
        <begin position="131"/>
        <end position="141"/>
    </location>
</feature>
<evidence type="ECO:0000313" key="3">
    <source>
        <dbReference type="EMBL" id="CAH2043439.1"/>
    </source>
</evidence>
<accession>A0AAU9RI01</accession>